<name>A0ABT4MJQ2_9NOCA</name>
<evidence type="ECO:0000313" key="3">
    <source>
        <dbReference type="Proteomes" id="UP001081071"/>
    </source>
</evidence>
<keyword evidence="3" id="KW-1185">Reference proteome</keyword>
<reference evidence="2" key="1">
    <citation type="submission" date="2022-12" db="EMBL/GenBank/DDBJ databases">
        <authorList>
            <person name="Krivoruchko A.V."/>
            <person name="Elkin A."/>
        </authorList>
    </citation>
    <scope>NUCLEOTIDE SEQUENCE</scope>
    <source>
        <strain evidence="2">IEGM 1391</strain>
    </source>
</reference>
<organism evidence="2 3">
    <name type="scientific">Rhodococcus ruber</name>
    <dbReference type="NCBI Taxonomy" id="1830"/>
    <lineage>
        <taxon>Bacteria</taxon>
        <taxon>Bacillati</taxon>
        <taxon>Actinomycetota</taxon>
        <taxon>Actinomycetes</taxon>
        <taxon>Mycobacteriales</taxon>
        <taxon>Nocardiaceae</taxon>
        <taxon>Rhodococcus</taxon>
    </lineage>
</organism>
<dbReference type="RefSeq" id="WP_269607641.1">
    <property type="nucleotide sequence ID" value="NZ_JAPWIJ010000010.1"/>
</dbReference>
<feature type="region of interest" description="Disordered" evidence="1">
    <location>
        <begin position="18"/>
        <end position="89"/>
    </location>
</feature>
<comment type="caution">
    <text evidence="2">The sequence shown here is derived from an EMBL/GenBank/DDBJ whole genome shotgun (WGS) entry which is preliminary data.</text>
</comment>
<accession>A0ABT4MJQ2</accession>
<sequence>MSADGGWRRELHRIRDEHRDAMARAAEALRQAQTPTAVSGHHDPHAVSSVDPDVEPTRGSVLQPAHLDRRKPVPPVETEPEERPRTWLV</sequence>
<proteinExistence type="predicted"/>
<gene>
    <name evidence="2" type="ORF">O4220_22045</name>
</gene>
<feature type="compositionally biased region" description="Low complexity" evidence="1">
    <location>
        <begin position="23"/>
        <end position="33"/>
    </location>
</feature>
<dbReference type="Proteomes" id="UP001081071">
    <property type="component" value="Unassembled WGS sequence"/>
</dbReference>
<dbReference type="EMBL" id="JAPWIJ010000010">
    <property type="protein sequence ID" value="MCZ4521204.1"/>
    <property type="molecule type" value="Genomic_DNA"/>
</dbReference>
<protein>
    <submittedName>
        <fullName evidence="2">Uncharacterized protein</fullName>
    </submittedName>
</protein>
<evidence type="ECO:0000256" key="1">
    <source>
        <dbReference type="SAM" id="MobiDB-lite"/>
    </source>
</evidence>
<evidence type="ECO:0000313" key="2">
    <source>
        <dbReference type="EMBL" id="MCZ4521204.1"/>
    </source>
</evidence>